<accession>A0A6A6LRJ8</accession>
<gene>
    <name evidence="2" type="ORF">GH714_013514</name>
</gene>
<sequence>MSICNTCKGRLRIIELKLGGENKVRRGEGGEENGEATSGCSRQEDGRVGKVGGSSDEWGASEAGGGTDADGTERSNGGTEKVMKETDCVRLRTLNGVLDVLSPLQCVEFLAGIGMLQIQLRQ</sequence>
<name>A0A6A6LRJ8_HEVBR</name>
<evidence type="ECO:0000256" key="1">
    <source>
        <dbReference type="SAM" id="MobiDB-lite"/>
    </source>
</evidence>
<comment type="caution">
    <text evidence="2">The sequence shown here is derived from an EMBL/GenBank/DDBJ whole genome shotgun (WGS) entry which is preliminary data.</text>
</comment>
<feature type="region of interest" description="Disordered" evidence="1">
    <location>
        <begin position="22"/>
        <end position="81"/>
    </location>
</feature>
<protein>
    <submittedName>
        <fullName evidence="2">Uncharacterized protein</fullName>
    </submittedName>
</protein>
<evidence type="ECO:0000313" key="2">
    <source>
        <dbReference type="EMBL" id="KAF2303075.1"/>
    </source>
</evidence>
<evidence type="ECO:0000313" key="3">
    <source>
        <dbReference type="Proteomes" id="UP000467840"/>
    </source>
</evidence>
<dbReference type="EMBL" id="JAAGAX010000009">
    <property type="protein sequence ID" value="KAF2303075.1"/>
    <property type="molecule type" value="Genomic_DNA"/>
</dbReference>
<proteinExistence type="predicted"/>
<dbReference type="AlphaFoldDB" id="A0A6A6LRJ8"/>
<keyword evidence="3" id="KW-1185">Reference proteome</keyword>
<dbReference type="Proteomes" id="UP000467840">
    <property type="component" value="Chromosome 16"/>
</dbReference>
<organism evidence="2 3">
    <name type="scientific">Hevea brasiliensis</name>
    <name type="common">Para rubber tree</name>
    <name type="synonym">Siphonia brasiliensis</name>
    <dbReference type="NCBI Taxonomy" id="3981"/>
    <lineage>
        <taxon>Eukaryota</taxon>
        <taxon>Viridiplantae</taxon>
        <taxon>Streptophyta</taxon>
        <taxon>Embryophyta</taxon>
        <taxon>Tracheophyta</taxon>
        <taxon>Spermatophyta</taxon>
        <taxon>Magnoliopsida</taxon>
        <taxon>eudicotyledons</taxon>
        <taxon>Gunneridae</taxon>
        <taxon>Pentapetalae</taxon>
        <taxon>rosids</taxon>
        <taxon>fabids</taxon>
        <taxon>Malpighiales</taxon>
        <taxon>Euphorbiaceae</taxon>
        <taxon>Crotonoideae</taxon>
        <taxon>Micrandreae</taxon>
        <taxon>Hevea</taxon>
    </lineage>
</organism>
<reference evidence="2 3" key="1">
    <citation type="journal article" date="2020" name="Mol. Plant">
        <title>The Chromosome-Based Rubber Tree Genome Provides New Insights into Spurge Genome Evolution and Rubber Biosynthesis.</title>
        <authorList>
            <person name="Liu J."/>
            <person name="Shi C."/>
            <person name="Shi C.C."/>
            <person name="Li W."/>
            <person name="Zhang Q.J."/>
            <person name="Zhang Y."/>
            <person name="Li K."/>
            <person name="Lu H.F."/>
            <person name="Shi C."/>
            <person name="Zhu S.T."/>
            <person name="Xiao Z.Y."/>
            <person name="Nan H."/>
            <person name="Yue Y."/>
            <person name="Zhu X.G."/>
            <person name="Wu Y."/>
            <person name="Hong X.N."/>
            <person name="Fan G.Y."/>
            <person name="Tong Y."/>
            <person name="Zhang D."/>
            <person name="Mao C.L."/>
            <person name="Liu Y.L."/>
            <person name="Hao S.J."/>
            <person name="Liu W.Q."/>
            <person name="Lv M.Q."/>
            <person name="Zhang H.B."/>
            <person name="Liu Y."/>
            <person name="Hu-Tang G.R."/>
            <person name="Wang J.P."/>
            <person name="Wang J.H."/>
            <person name="Sun Y.H."/>
            <person name="Ni S.B."/>
            <person name="Chen W.B."/>
            <person name="Zhang X.C."/>
            <person name="Jiao Y.N."/>
            <person name="Eichler E.E."/>
            <person name="Li G.H."/>
            <person name="Liu X."/>
            <person name="Gao L.Z."/>
        </authorList>
    </citation>
    <scope>NUCLEOTIDE SEQUENCE [LARGE SCALE GENOMIC DNA]</scope>
    <source>
        <strain evidence="3">cv. GT1</strain>
        <tissue evidence="2">Leaf</tissue>
    </source>
</reference>